<dbReference type="InterPro" id="IPR000433">
    <property type="entry name" value="Znf_ZZ"/>
</dbReference>
<dbReference type="Pfam" id="PF16158">
    <property type="entry name" value="N_BRCA1_IG"/>
    <property type="match status" value="1"/>
</dbReference>
<dbReference type="SUPFAM" id="SSF57850">
    <property type="entry name" value="RING/U-box"/>
    <property type="match status" value="4"/>
</dbReference>
<dbReference type="InterPro" id="IPR043145">
    <property type="entry name" value="Znf_ZZ_sf"/>
</dbReference>
<dbReference type="PROSITE" id="PS50135">
    <property type="entry name" value="ZF_ZZ_2"/>
    <property type="match status" value="1"/>
</dbReference>
<gene>
    <name evidence="7" type="ORF">BDV29DRAFT_154445</name>
</gene>
<feature type="compositionally biased region" description="Polar residues" evidence="5">
    <location>
        <begin position="551"/>
        <end position="565"/>
    </location>
</feature>
<evidence type="ECO:0000256" key="5">
    <source>
        <dbReference type="SAM" id="MobiDB-lite"/>
    </source>
</evidence>
<feature type="compositionally biased region" description="Polar residues" evidence="5">
    <location>
        <begin position="526"/>
        <end position="535"/>
    </location>
</feature>
<dbReference type="AlphaFoldDB" id="A0A5N5X7R8"/>
<dbReference type="InterPro" id="IPR041981">
    <property type="entry name" value="ZZZ3_ZZ"/>
</dbReference>
<feature type="region of interest" description="Disordered" evidence="5">
    <location>
        <begin position="507"/>
        <end position="575"/>
    </location>
</feature>
<dbReference type="InterPro" id="IPR013783">
    <property type="entry name" value="Ig-like_fold"/>
</dbReference>
<evidence type="ECO:0000256" key="4">
    <source>
        <dbReference type="PROSITE-ProRule" id="PRU00228"/>
    </source>
</evidence>
<dbReference type="CDD" id="cd02340">
    <property type="entry name" value="ZZ_NBR1_like"/>
    <property type="match status" value="2"/>
</dbReference>
<dbReference type="CDD" id="cd14947">
    <property type="entry name" value="NBR1_like"/>
    <property type="match status" value="1"/>
</dbReference>
<feature type="domain" description="ZZ-type" evidence="6">
    <location>
        <begin position="380"/>
        <end position="436"/>
    </location>
</feature>
<feature type="compositionally biased region" description="Acidic residues" evidence="5">
    <location>
        <begin position="711"/>
        <end position="721"/>
    </location>
</feature>
<dbReference type="Proteomes" id="UP000326565">
    <property type="component" value="Unassembled WGS sequence"/>
</dbReference>
<keyword evidence="1" id="KW-0479">Metal-binding</keyword>
<evidence type="ECO:0000259" key="6">
    <source>
        <dbReference type="PROSITE" id="PS50135"/>
    </source>
</evidence>
<evidence type="ECO:0000256" key="1">
    <source>
        <dbReference type="ARBA" id="ARBA00022723"/>
    </source>
</evidence>
<evidence type="ECO:0000256" key="2">
    <source>
        <dbReference type="ARBA" id="ARBA00022771"/>
    </source>
</evidence>
<keyword evidence="2 4" id="KW-0863">Zinc-finger</keyword>
<reference evidence="7 8" key="1">
    <citation type="submission" date="2019-04" db="EMBL/GenBank/DDBJ databases">
        <title>Friends and foes A comparative genomics study of 23 Aspergillus species from section Flavi.</title>
        <authorList>
            <consortium name="DOE Joint Genome Institute"/>
            <person name="Kjaerbolling I."/>
            <person name="Vesth T."/>
            <person name="Frisvad J.C."/>
            <person name="Nybo J.L."/>
            <person name="Theobald S."/>
            <person name="Kildgaard S."/>
            <person name="Isbrandt T."/>
            <person name="Kuo A."/>
            <person name="Sato A."/>
            <person name="Lyhne E.K."/>
            <person name="Kogle M.E."/>
            <person name="Wiebenga A."/>
            <person name="Kun R.S."/>
            <person name="Lubbers R.J."/>
            <person name="Makela M.R."/>
            <person name="Barry K."/>
            <person name="Chovatia M."/>
            <person name="Clum A."/>
            <person name="Daum C."/>
            <person name="Haridas S."/>
            <person name="He G."/>
            <person name="LaButti K."/>
            <person name="Lipzen A."/>
            <person name="Mondo S."/>
            <person name="Riley R."/>
            <person name="Salamov A."/>
            <person name="Simmons B.A."/>
            <person name="Magnuson J.K."/>
            <person name="Henrissat B."/>
            <person name="Mortensen U.H."/>
            <person name="Larsen T.O."/>
            <person name="Devries R.P."/>
            <person name="Grigoriev I.V."/>
            <person name="Machida M."/>
            <person name="Baker S.E."/>
            <person name="Andersen M.R."/>
        </authorList>
    </citation>
    <scope>NUCLEOTIDE SEQUENCE [LARGE SCALE GENOMIC DNA]</scope>
    <source>
        <strain evidence="7 8">CBS 151.66</strain>
    </source>
</reference>
<dbReference type="CDD" id="cd02341">
    <property type="entry name" value="ZZ_ZZZ3"/>
    <property type="match status" value="1"/>
</dbReference>
<keyword evidence="8" id="KW-1185">Reference proteome</keyword>
<evidence type="ECO:0000313" key="7">
    <source>
        <dbReference type="EMBL" id="KAB8076726.1"/>
    </source>
</evidence>
<organism evidence="7 8">
    <name type="scientific">Aspergillus leporis</name>
    <dbReference type="NCBI Taxonomy" id="41062"/>
    <lineage>
        <taxon>Eukaryota</taxon>
        <taxon>Fungi</taxon>
        <taxon>Dikarya</taxon>
        <taxon>Ascomycota</taxon>
        <taxon>Pezizomycotina</taxon>
        <taxon>Eurotiomycetes</taxon>
        <taxon>Eurotiomycetidae</taxon>
        <taxon>Eurotiales</taxon>
        <taxon>Aspergillaceae</taxon>
        <taxon>Aspergillus</taxon>
        <taxon>Aspergillus subgen. Circumdati</taxon>
    </lineage>
</organism>
<feature type="region of interest" description="Disordered" evidence="5">
    <location>
        <begin position="708"/>
        <end position="727"/>
    </location>
</feature>
<accession>A0A5N5X7R8</accession>
<evidence type="ECO:0000313" key="8">
    <source>
        <dbReference type="Proteomes" id="UP000326565"/>
    </source>
</evidence>
<dbReference type="InterPro" id="IPR032350">
    <property type="entry name" value="Nbr1_FW"/>
</dbReference>
<protein>
    <recommendedName>
        <fullName evidence="6">ZZ-type domain-containing protein</fullName>
    </recommendedName>
</protein>
<evidence type="ECO:0000256" key="3">
    <source>
        <dbReference type="ARBA" id="ARBA00022833"/>
    </source>
</evidence>
<feature type="region of interest" description="Disordered" evidence="5">
    <location>
        <begin position="138"/>
        <end position="162"/>
    </location>
</feature>
<dbReference type="Pfam" id="PF00569">
    <property type="entry name" value="ZZ"/>
    <property type="match status" value="3"/>
</dbReference>
<feature type="region of interest" description="Disordered" evidence="5">
    <location>
        <begin position="741"/>
        <end position="762"/>
    </location>
</feature>
<dbReference type="CDD" id="cd02249">
    <property type="entry name" value="ZZ"/>
    <property type="match status" value="1"/>
</dbReference>
<dbReference type="Gene3D" id="2.60.40.10">
    <property type="entry name" value="Immunoglobulins"/>
    <property type="match status" value="1"/>
</dbReference>
<dbReference type="GO" id="GO:0008270">
    <property type="term" value="F:zinc ion binding"/>
    <property type="evidence" value="ECO:0007669"/>
    <property type="project" value="UniProtKB-KW"/>
</dbReference>
<dbReference type="Gene3D" id="3.30.60.90">
    <property type="match status" value="4"/>
</dbReference>
<name>A0A5N5X7R8_9EURO</name>
<keyword evidence="3" id="KW-0862">Zinc</keyword>
<dbReference type="EMBL" id="ML732177">
    <property type="protein sequence ID" value="KAB8076726.1"/>
    <property type="molecule type" value="Genomic_DNA"/>
</dbReference>
<sequence>MSTSTPQTASVTPSTLITVKILYNDNTRRFKIPLKELEARVLPQKLRQLLGIPTDANVILERYSDSAGCYVHLDSDNHAVYKQLYRAAKAKLKLRIKVTEVEDTASQSTLPAEDFPEHQNQARFSYLETVLSSPVPGGTAEAIPELSHNDKKPIPTESSPLQWSNEDVAAPELHRREFNLGQDSLSTPVVSIQSPTGVFCIDCNHCGRSIPNEHYHCSVCEDGDYDLCLHCVDSGVTCPDESHWLIKRIVKDGIVTNSTTETVAPRKVQLDEPEETLEVVEKKPEFVLEPVSEDIPEAPSHTPEIPVQPEARICNACLKEFDETKMVTCAKCKDYDLCMTCLLKDAHGHHPAHNFLLLHDRPFCLKNLVLSRCKSGRRYQHAAICDGCEKSIVGVRHKCLTCPDWDYCSECFLSAQETHSGHRFAPLYEAIAEPSQSYEVHYGIFCDGPLCKSKPVPGYITGVRYKCSVCYDLDLCANCEALPTNTHNRTHPMVMLKTPVRNVTVSTHQEDRFGGSTVTLGDRAQRSTSTQSATEAITPEVPVEEESEPVQDSTSVKQASSPSKEQQVKIEKPTNDAASGYEALFVRDTVPDSTLMSPNKVFRQTWTLYNPGPLAWPAGSDVRFVGGDAMFNVDTNHPLSLDSISAAMESNKLSEPLEPGQSANFTVTLKAPSRVGTAISYWRLKLPNGMPFGHRLWCDVQVRENAPTTEDLSELNTEGEDDSGRTESQMIFPKLDKESPEASIHGGGFVAPAAPSVSNPSEQDILEDVESLSLGDHDTETGFLTDEEYDILDASDQEYMDAKSRN</sequence>
<dbReference type="SMART" id="SM00291">
    <property type="entry name" value="ZnF_ZZ"/>
    <property type="match status" value="4"/>
</dbReference>
<proteinExistence type="predicted"/>
<dbReference type="OrthoDB" id="661148at2759"/>
<dbReference type="PANTHER" id="PTHR20930">
    <property type="entry name" value="OVARIAN CARCINOMA ANTIGEN CA125-RELATED"/>
    <property type="match status" value="1"/>
</dbReference>
<dbReference type="PANTHER" id="PTHR20930:SF0">
    <property type="entry name" value="PROTEIN ILRUN"/>
    <property type="match status" value="1"/>
</dbReference>